<proteinExistence type="predicted"/>
<sequence length="122" mass="13831">MRVRMGGVKFFDPEEIVGTLLNYVRLKNGKVWNLKRIAMCVKEPEMKCDMEEKKLNKNALWLDEEMIECSNKQNTTADDGVDNNQRVSGEVVVEGDHGRETTVGDNAQRVEGSAEPSRELDD</sequence>
<dbReference type="EMBL" id="JANPWB010000002">
    <property type="protein sequence ID" value="KAJ1208291.1"/>
    <property type="molecule type" value="Genomic_DNA"/>
</dbReference>
<evidence type="ECO:0000313" key="2">
    <source>
        <dbReference type="EMBL" id="KAJ1208290.1"/>
    </source>
</evidence>
<gene>
    <name evidence="2" type="ORF">NDU88_003676</name>
    <name evidence="3" type="ORF">NDU88_003677</name>
</gene>
<comment type="caution">
    <text evidence="3">The sequence shown here is derived from an EMBL/GenBank/DDBJ whole genome shotgun (WGS) entry which is preliminary data.</text>
</comment>
<evidence type="ECO:0000256" key="1">
    <source>
        <dbReference type="SAM" id="MobiDB-lite"/>
    </source>
</evidence>
<feature type="compositionally biased region" description="Polar residues" evidence="1">
    <location>
        <begin position="73"/>
        <end position="87"/>
    </location>
</feature>
<accession>A0AAV7W6U6</accession>
<organism evidence="3 4">
    <name type="scientific">Pleurodeles waltl</name>
    <name type="common">Iberian ribbed newt</name>
    <dbReference type="NCBI Taxonomy" id="8319"/>
    <lineage>
        <taxon>Eukaryota</taxon>
        <taxon>Metazoa</taxon>
        <taxon>Chordata</taxon>
        <taxon>Craniata</taxon>
        <taxon>Vertebrata</taxon>
        <taxon>Euteleostomi</taxon>
        <taxon>Amphibia</taxon>
        <taxon>Batrachia</taxon>
        <taxon>Caudata</taxon>
        <taxon>Salamandroidea</taxon>
        <taxon>Salamandridae</taxon>
        <taxon>Pleurodelinae</taxon>
        <taxon>Pleurodeles</taxon>
    </lineage>
</organism>
<protein>
    <submittedName>
        <fullName evidence="3">Uncharacterized protein</fullName>
    </submittedName>
</protein>
<reference evidence="3" key="1">
    <citation type="journal article" date="2022" name="bioRxiv">
        <title>Sequencing and chromosome-scale assembly of the giantPleurodeles waltlgenome.</title>
        <authorList>
            <person name="Brown T."/>
            <person name="Elewa A."/>
            <person name="Iarovenko S."/>
            <person name="Subramanian E."/>
            <person name="Araus A.J."/>
            <person name="Petzold A."/>
            <person name="Susuki M."/>
            <person name="Suzuki K.-i.T."/>
            <person name="Hayashi T."/>
            <person name="Toyoda A."/>
            <person name="Oliveira C."/>
            <person name="Osipova E."/>
            <person name="Leigh N.D."/>
            <person name="Simon A."/>
            <person name="Yun M.H."/>
        </authorList>
    </citation>
    <scope>NUCLEOTIDE SEQUENCE</scope>
    <source>
        <strain evidence="3">20211129_DDA</strain>
        <tissue evidence="3">Liver</tissue>
    </source>
</reference>
<dbReference type="AlphaFoldDB" id="A0AAV7W6U6"/>
<dbReference type="Proteomes" id="UP001066276">
    <property type="component" value="Chromosome 1_2"/>
</dbReference>
<keyword evidence="4" id="KW-1185">Reference proteome</keyword>
<evidence type="ECO:0000313" key="4">
    <source>
        <dbReference type="Proteomes" id="UP001066276"/>
    </source>
</evidence>
<dbReference type="EMBL" id="JANPWB010000002">
    <property type="protein sequence ID" value="KAJ1208290.1"/>
    <property type="molecule type" value="Genomic_DNA"/>
</dbReference>
<feature type="region of interest" description="Disordered" evidence="1">
    <location>
        <begin position="73"/>
        <end position="122"/>
    </location>
</feature>
<name>A0AAV7W6U6_PLEWA</name>
<evidence type="ECO:0000313" key="3">
    <source>
        <dbReference type="EMBL" id="KAJ1208291.1"/>
    </source>
</evidence>